<dbReference type="InterPro" id="IPR013785">
    <property type="entry name" value="Aldolase_TIM"/>
</dbReference>
<dbReference type="CDD" id="cd04725">
    <property type="entry name" value="OMP_decarboxylase_like"/>
    <property type="match status" value="1"/>
</dbReference>
<evidence type="ECO:0000313" key="10">
    <source>
        <dbReference type="WBParaSite" id="Minc3s03025g32476"/>
    </source>
</evidence>
<evidence type="ECO:0000256" key="7">
    <source>
        <dbReference type="PIRSR" id="PIRSR614732-2"/>
    </source>
</evidence>
<keyword evidence="3" id="KW-0210">Decarboxylase</keyword>
<proteinExistence type="predicted"/>
<feature type="binding site" evidence="7">
    <location>
        <position position="294"/>
    </location>
    <ligand>
        <name>substrate</name>
    </ligand>
</feature>
<dbReference type="SMART" id="SM00934">
    <property type="entry name" value="OMPdecase"/>
    <property type="match status" value="1"/>
</dbReference>
<evidence type="ECO:0000256" key="2">
    <source>
        <dbReference type="ARBA" id="ARBA00012321"/>
    </source>
</evidence>
<evidence type="ECO:0000259" key="8">
    <source>
        <dbReference type="SMART" id="SM00934"/>
    </source>
</evidence>
<feature type="active site" description="For OMPdecase activity" evidence="6">
    <location>
        <position position="156"/>
    </location>
</feature>
<feature type="binding site" evidence="7">
    <location>
        <position position="123"/>
    </location>
    <ligand>
        <name>substrate</name>
    </ligand>
</feature>
<dbReference type="Proteomes" id="UP000887563">
    <property type="component" value="Unplaced"/>
</dbReference>
<dbReference type="GO" id="GO:0004590">
    <property type="term" value="F:orotidine-5'-phosphate decarboxylase activity"/>
    <property type="evidence" value="ECO:0007669"/>
    <property type="project" value="UniProtKB-EC"/>
</dbReference>
<evidence type="ECO:0000256" key="6">
    <source>
        <dbReference type="PIRSR" id="PIRSR614732-1"/>
    </source>
</evidence>
<dbReference type="InterPro" id="IPR011060">
    <property type="entry name" value="RibuloseP-bd_barrel"/>
</dbReference>
<dbReference type="EC" id="4.1.1.23" evidence="2"/>
<organism evidence="9 10">
    <name type="scientific">Meloidogyne incognita</name>
    <name type="common">Southern root-knot nematode worm</name>
    <name type="synonym">Oxyuris incognita</name>
    <dbReference type="NCBI Taxonomy" id="6306"/>
    <lineage>
        <taxon>Eukaryota</taxon>
        <taxon>Metazoa</taxon>
        <taxon>Ecdysozoa</taxon>
        <taxon>Nematoda</taxon>
        <taxon>Chromadorea</taxon>
        <taxon>Rhabditida</taxon>
        <taxon>Tylenchina</taxon>
        <taxon>Tylenchomorpha</taxon>
        <taxon>Tylenchoidea</taxon>
        <taxon>Meloidogynidae</taxon>
        <taxon>Meloidogyninae</taxon>
        <taxon>Meloidogyne</taxon>
        <taxon>Meloidogyne incognita group</taxon>
    </lineage>
</organism>
<dbReference type="GO" id="GO:0004588">
    <property type="term" value="F:orotate phosphoribosyltransferase activity"/>
    <property type="evidence" value="ECO:0007669"/>
    <property type="project" value="TreeGrafter"/>
</dbReference>
<comment type="pathway">
    <text evidence="1">Pyrimidine metabolism; UMP biosynthesis via de novo pathway; UMP from orotate: step 2/2.</text>
</comment>
<evidence type="ECO:0000256" key="5">
    <source>
        <dbReference type="ARBA" id="ARBA00023239"/>
    </source>
</evidence>
<dbReference type="AlphaFoldDB" id="A0A914MXE0"/>
<dbReference type="InterPro" id="IPR014732">
    <property type="entry name" value="OMPdecase"/>
</dbReference>
<evidence type="ECO:0000256" key="1">
    <source>
        <dbReference type="ARBA" id="ARBA00004861"/>
    </source>
</evidence>
<dbReference type="NCBIfam" id="TIGR01740">
    <property type="entry name" value="pyrF"/>
    <property type="match status" value="1"/>
</dbReference>
<protein>
    <recommendedName>
        <fullName evidence="2">orotidine-5'-phosphate decarboxylase</fullName>
        <ecNumber evidence="2">4.1.1.23</ecNumber>
    </recommendedName>
</protein>
<feature type="binding site" evidence="7">
    <location>
        <position position="293"/>
    </location>
    <ligand>
        <name>substrate</name>
    </ligand>
</feature>
<dbReference type="InterPro" id="IPR001754">
    <property type="entry name" value="OMPdeCOase_dom"/>
</dbReference>
<feature type="domain" description="Orotidine 5'-phosphate decarboxylase" evidence="8">
    <location>
        <begin position="7"/>
        <end position="309"/>
    </location>
</feature>
<sequence length="323" mass="36458">MMKKKTNLCLAVDNFNKEQILKILESAKDSICALKLHCDTIDGWDDEFSAQLQKISNENNFLIFEDRKLADTGNTMILQLEKGLKIAKWADVVTAYPFPGAKTFESLRKEILESAKDFICVLKLHCDTIDGWDDEFSAQLQKISNENNFLIFEDRKLADTGNTMILQLEKGLKIAKWADVVTAYPFPGAKTFESLRKEIIESPNYKLSGILLLAELSTEGSKMDANLSVELAEKLGNNLISGFICQKRCSENMGFMYWTPGVSLNKSTDGKGQKWRGPEQAILNDGCDIIIVGRGITEAENIEEEIKIYREIAWKAYIGEEEK</sequence>
<feature type="binding site" evidence="7">
    <location>
        <position position="273"/>
    </location>
    <ligand>
        <name>substrate</name>
    </ligand>
</feature>
<dbReference type="Gene3D" id="3.20.20.70">
    <property type="entry name" value="Aldolase class I"/>
    <property type="match status" value="2"/>
</dbReference>
<evidence type="ECO:0000256" key="4">
    <source>
        <dbReference type="ARBA" id="ARBA00022975"/>
    </source>
</evidence>
<dbReference type="SUPFAM" id="SSF51366">
    <property type="entry name" value="Ribulose-phoshate binding barrel"/>
    <property type="match status" value="2"/>
</dbReference>
<accession>A0A914MXE0</accession>
<feature type="active site" description="For OMPdecase activity" evidence="6">
    <location>
        <position position="154"/>
    </location>
</feature>
<feature type="binding site" evidence="7">
    <location>
        <position position="217"/>
    </location>
    <ligand>
        <name>substrate</name>
    </ligand>
</feature>
<dbReference type="GO" id="GO:0044205">
    <property type="term" value="P:'de novo' UMP biosynthetic process"/>
    <property type="evidence" value="ECO:0007669"/>
    <property type="project" value="InterPro"/>
</dbReference>
<feature type="active site" description="For OMPdecase activity" evidence="6">
    <location>
        <position position="159"/>
    </location>
</feature>
<keyword evidence="5" id="KW-0456">Lyase</keyword>
<dbReference type="PANTHER" id="PTHR19278:SF9">
    <property type="entry name" value="URIDINE 5'-MONOPHOSPHATE SYNTHASE"/>
    <property type="match status" value="1"/>
</dbReference>
<evidence type="ECO:0000313" key="9">
    <source>
        <dbReference type="Proteomes" id="UP000887563"/>
    </source>
</evidence>
<dbReference type="PANTHER" id="PTHR19278">
    <property type="entry name" value="OROTATE PHOSPHORIBOSYLTRANSFERASE"/>
    <property type="match status" value="1"/>
</dbReference>
<keyword evidence="4" id="KW-0665">Pyrimidine biosynthesis</keyword>
<dbReference type="GO" id="GO:0006207">
    <property type="term" value="P:'de novo' pyrimidine nucleobase biosynthetic process"/>
    <property type="evidence" value="ECO:0007669"/>
    <property type="project" value="InterPro"/>
</dbReference>
<dbReference type="WBParaSite" id="Minc3s03025g32476">
    <property type="protein sequence ID" value="Minc3s03025g32476"/>
    <property type="gene ID" value="Minc3s03025g32476"/>
</dbReference>
<name>A0A914MXE0_MELIC</name>
<evidence type="ECO:0000256" key="3">
    <source>
        <dbReference type="ARBA" id="ARBA00022793"/>
    </source>
</evidence>
<keyword evidence="9" id="KW-1185">Reference proteome</keyword>
<reference evidence="10" key="1">
    <citation type="submission" date="2022-11" db="UniProtKB">
        <authorList>
            <consortium name="WormBaseParasite"/>
        </authorList>
    </citation>
    <scope>IDENTIFICATION</scope>
</reference>
<dbReference type="Pfam" id="PF00215">
    <property type="entry name" value="OMPdecase"/>
    <property type="match status" value="1"/>
</dbReference>